<dbReference type="RefSeq" id="WP_169275268.1">
    <property type="nucleotide sequence ID" value="NZ_JAAIIH010000002.1"/>
</dbReference>
<dbReference type="SUPFAM" id="SSF52402">
    <property type="entry name" value="Adenine nucleotide alpha hydrolases-like"/>
    <property type="match status" value="1"/>
</dbReference>
<dbReference type="HAMAP" id="MF_01161">
    <property type="entry name" value="tRNA_Ile_lys_synt"/>
    <property type="match status" value="1"/>
</dbReference>
<evidence type="ECO:0000256" key="3">
    <source>
        <dbReference type="ARBA" id="ARBA00022694"/>
    </source>
</evidence>
<evidence type="ECO:0000256" key="5">
    <source>
        <dbReference type="ARBA" id="ARBA00022840"/>
    </source>
</evidence>
<evidence type="ECO:0000256" key="4">
    <source>
        <dbReference type="ARBA" id="ARBA00022741"/>
    </source>
</evidence>
<feature type="domain" description="tRNA(Ile)-lysidine synthase substrate-binding" evidence="9">
    <location>
        <begin position="303"/>
        <end position="360"/>
    </location>
</feature>
<evidence type="ECO:0000313" key="11">
    <source>
        <dbReference type="Proteomes" id="UP000588277"/>
    </source>
</evidence>
<dbReference type="NCBIfam" id="TIGR02432">
    <property type="entry name" value="lysidine_TilS_N"/>
    <property type="match status" value="1"/>
</dbReference>
<comment type="similarity">
    <text evidence="7">Belongs to the tRNA(Ile)-lysidine synthase family.</text>
</comment>
<accession>A0A7Y0F148</accession>
<feature type="binding site" evidence="7">
    <location>
        <begin position="50"/>
        <end position="55"/>
    </location>
    <ligand>
        <name>ATP</name>
        <dbReference type="ChEBI" id="CHEBI:30616"/>
    </ligand>
</feature>
<keyword evidence="1 7" id="KW-0963">Cytoplasm</keyword>
<dbReference type="Pfam" id="PF09179">
    <property type="entry name" value="TilS"/>
    <property type="match status" value="1"/>
</dbReference>
<dbReference type="GO" id="GO:0005524">
    <property type="term" value="F:ATP binding"/>
    <property type="evidence" value="ECO:0007669"/>
    <property type="project" value="UniProtKB-UniRule"/>
</dbReference>
<keyword evidence="11" id="KW-1185">Reference proteome</keyword>
<evidence type="ECO:0000259" key="8">
    <source>
        <dbReference type="Pfam" id="PF01171"/>
    </source>
</evidence>
<dbReference type="InterPro" id="IPR015262">
    <property type="entry name" value="tRNA_Ile_lys_synt_subst-bd"/>
</dbReference>
<comment type="subcellular location">
    <subcellularLocation>
        <location evidence="7">Cytoplasm</location>
    </subcellularLocation>
</comment>
<dbReference type="Pfam" id="PF01171">
    <property type="entry name" value="ATP_bind_3"/>
    <property type="match status" value="1"/>
</dbReference>
<keyword evidence="2 7" id="KW-0436">Ligase</keyword>
<evidence type="ECO:0000256" key="1">
    <source>
        <dbReference type="ARBA" id="ARBA00022490"/>
    </source>
</evidence>
<dbReference type="GO" id="GO:0006400">
    <property type="term" value="P:tRNA modification"/>
    <property type="evidence" value="ECO:0007669"/>
    <property type="project" value="UniProtKB-UniRule"/>
</dbReference>
<dbReference type="InterPro" id="IPR012094">
    <property type="entry name" value="tRNA_Ile_lys_synt"/>
</dbReference>
<keyword evidence="3 7" id="KW-0819">tRNA processing</keyword>
<keyword evidence="5 7" id="KW-0067">ATP-binding</keyword>
<evidence type="ECO:0000256" key="7">
    <source>
        <dbReference type="HAMAP-Rule" id="MF_01161"/>
    </source>
</evidence>
<dbReference type="CDD" id="cd01992">
    <property type="entry name" value="TilS_N"/>
    <property type="match status" value="1"/>
</dbReference>
<comment type="function">
    <text evidence="7">Ligates lysine onto the cytidine present at position 34 of the AUA codon-specific tRNA(Ile) that contains the anticodon CAU, in an ATP-dependent manner. Cytidine is converted to lysidine, thus changing the amino acid specificity of the tRNA from methionine to isoleucine.</text>
</comment>
<evidence type="ECO:0000259" key="9">
    <source>
        <dbReference type="Pfam" id="PF09179"/>
    </source>
</evidence>
<dbReference type="InterPro" id="IPR012795">
    <property type="entry name" value="tRNA_Ile_lys_synt_N"/>
</dbReference>
<dbReference type="Proteomes" id="UP000588277">
    <property type="component" value="Unassembled WGS sequence"/>
</dbReference>
<dbReference type="GO" id="GO:0032267">
    <property type="term" value="F:tRNA(Ile)-lysidine synthase activity"/>
    <property type="evidence" value="ECO:0007669"/>
    <property type="project" value="UniProtKB-EC"/>
</dbReference>
<dbReference type="PANTHER" id="PTHR43033">
    <property type="entry name" value="TRNA(ILE)-LYSIDINE SYNTHASE-RELATED"/>
    <property type="match status" value="1"/>
</dbReference>
<name>A0A7Y0F148_9BIFI</name>
<dbReference type="InterPro" id="IPR014729">
    <property type="entry name" value="Rossmann-like_a/b/a_fold"/>
</dbReference>
<gene>
    <name evidence="7" type="primary">tilS</name>
    <name evidence="10" type="ORF">G1C96_0670</name>
</gene>
<evidence type="ECO:0000256" key="2">
    <source>
        <dbReference type="ARBA" id="ARBA00022598"/>
    </source>
</evidence>
<organism evidence="10 11">
    <name type="scientific">Bifidobacterium moraviense</name>
    <dbReference type="NCBI Taxonomy" id="2675323"/>
    <lineage>
        <taxon>Bacteria</taxon>
        <taxon>Bacillati</taxon>
        <taxon>Actinomycetota</taxon>
        <taxon>Actinomycetes</taxon>
        <taxon>Bifidobacteriales</taxon>
        <taxon>Bifidobacteriaceae</taxon>
        <taxon>Bifidobacterium</taxon>
    </lineage>
</organism>
<dbReference type="GO" id="GO:0005737">
    <property type="term" value="C:cytoplasm"/>
    <property type="evidence" value="ECO:0007669"/>
    <property type="project" value="UniProtKB-SubCell"/>
</dbReference>
<dbReference type="InterPro" id="IPR011063">
    <property type="entry name" value="TilS/TtcA_N"/>
</dbReference>
<dbReference type="EC" id="6.3.4.19" evidence="7"/>
<comment type="catalytic activity">
    <reaction evidence="6 7">
        <text>cytidine(34) in tRNA(Ile2) + L-lysine + ATP = lysidine(34) in tRNA(Ile2) + AMP + diphosphate + H(+)</text>
        <dbReference type="Rhea" id="RHEA:43744"/>
        <dbReference type="Rhea" id="RHEA-COMP:10625"/>
        <dbReference type="Rhea" id="RHEA-COMP:10670"/>
        <dbReference type="ChEBI" id="CHEBI:15378"/>
        <dbReference type="ChEBI" id="CHEBI:30616"/>
        <dbReference type="ChEBI" id="CHEBI:32551"/>
        <dbReference type="ChEBI" id="CHEBI:33019"/>
        <dbReference type="ChEBI" id="CHEBI:82748"/>
        <dbReference type="ChEBI" id="CHEBI:83665"/>
        <dbReference type="ChEBI" id="CHEBI:456215"/>
        <dbReference type="EC" id="6.3.4.19"/>
    </reaction>
</comment>
<keyword evidence="4 7" id="KW-0547">Nucleotide-binding</keyword>
<dbReference type="PANTHER" id="PTHR43033:SF1">
    <property type="entry name" value="TRNA(ILE)-LYSIDINE SYNTHASE-RELATED"/>
    <property type="match status" value="1"/>
</dbReference>
<evidence type="ECO:0000256" key="6">
    <source>
        <dbReference type="ARBA" id="ARBA00048539"/>
    </source>
</evidence>
<comment type="domain">
    <text evidence="7">The N-terminal region contains the highly conserved SGGXDS motif, predicted to be a P-loop motif involved in ATP binding.</text>
</comment>
<dbReference type="Gene3D" id="3.40.50.620">
    <property type="entry name" value="HUPs"/>
    <property type="match status" value="1"/>
</dbReference>
<evidence type="ECO:0000313" key="10">
    <source>
        <dbReference type="EMBL" id="NMN00093.1"/>
    </source>
</evidence>
<protein>
    <recommendedName>
        <fullName evidence="7">tRNA(Ile)-lysidine synthase</fullName>
        <ecNumber evidence="7">6.3.4.19</ecNumber>
    </recommendedName>
    <alternativeName>
        <fullName evidence="7">tRNA(Ile)-2-lysyl-cytidine synthase</fullName>
    </alternativeName>
    <alternativeName>
        <fullName evidence="7">tRNA(Ile)-lysidine synthetase</fullName>
    </alternativeName>
</protein>
<dbReference type="EMBL" id="JAAIIH010000002">
    <property type="protein sequence ID" value="NMN00093.1"/>
    <property type="molecule type" value="Genomic_DNA"/>
</dbReference>
<proteinExistence type="inferred from homology"/>
<reference evidence="10 11" key="1">
    <citation type="submission" date="2020-02" db="EMBL/GenBank/DDBJ databases">
        <title>Characterization of phylogenetic diversity of novel bifidobacterial species isolated in Czech ZOOs.</title>
        <authorList>
            <person name="Lugli G.A."/>
            <person name="Vera N.B."/>
            <person name="Ventura M."/>
        </authorList>
    </citation>
    <scope>NUCLEOTIDE SEQUENCE [LARGE SCALE GENOMIC DNA]</scope>
    <source>
        <strain evidence="10 11">DSM 109958</strain>
    </source>
</reference>
<comment type="caution">
    <text evidence="10">The sequence shown here is derived from an EMBL/GenBank/DDBJ whole genome shotgun (WGS) entry which is preliminary data.</text>
</comment>
<feature type="domain" description="tRNA(Ile)-lysidine/2-thiocytidine synthase N-terminal" evidence="8">
    <location>
        <begin position="45"/>
        <end position="215"/>
    </location>
</feature>
<sequence length="376" mass="39296">MAYSASLRKAIGDLRLCLAAQGLARQSARFAEHGRHEPDPGAPLVLVACSGGRDSMALAAVSRIVCGMLGLRCGAVTIDHGIAADSAAVAADVVARCRGLGLDPVVSRAVAVDRASATGLEAAARQARYGALVDCARELGAAVVLLAHTRDDQAETVLIGLARSGGLNAIVGMPSAFRRGGVRFARPWLDVTRARTGAMCGELGLRWWDDPTNGDAADPDAPLDASYPLRSRIRHDLIPAMTRCYGHDPTAALAAGAASAALDADCLETAAARIAADVLSGDTLCGDEKDGSNDTGRRVLIDAARLADEHPALRRRVIVEALRRAGASMSSTHVEAIDRLTVDWHGQKPLSLPSGCTVIRKGHVIEVCKDSGHAYR</sequence>
<dbReference type="SUPFAM" id="SSF82829">
    <property type="entry name" value="MesJ substrate recognition domain-like"/>
    <property type="match status" value="1"/>
</dbReference>
<dbReference type="Gene3D" id="1.20.59.20">
    <property type="match status" value="1"/>
</dbReference>
<dbReference type="AlphaFoldDB" id="A0A7Y0F148"/>